<accession>A0AAN1GR42</accession>
<organism evidence="3 4">
    <name type="scientific">Phaeobacter piscinae</name>
    <dbReference type="NCBI Taxonomy" id="1580596"/>
    <lineage>
        <taxon>Bacteria</taxon>
        <taxon>Pseudomonadati</taxon>
        <taxon>Pseudomonadota</taxon>
        <taxon>Alphaproteobacteria</taxon>
        <taxon>Rhodobacterales</taxon>
        <taxon>Roseobacteraceae</taxon>
        <taxon>Phaeobacter</taxon>
    </lineage>
</organism>
<evidence type="ECO:0000256" key="1">
    <source>
        <dbReference type="SAM" id="MobiDB-lite"/>
    </source>
</evidence>
<dbReference type="RefSeq" id="WP_254683439.1">
    <property type="nucleotide sequence ID" value="NZ_CP010767.1"/>
</dbReference>
<proteinExistence type="predicted"/>
<feature type="domain" description="MobA/VirD2-like nuclease" evidence="2">
    <location>
        <begin position="28"/>
        <end position="146"/>
    </location>
</feature>
<evidence type="ECO:0000259" key="2">
    <source>
        <dbReference type="Pfam" id="PF03432"/>
    </source>
</evidence>
<feature type="compositionally biased region" description="Basic and acidic residues" evidence="1">
    <location>
        <begin position="431"/>
        <end position="441"/>
    </location>
</feature>
<dbReference type="EMBL" id="CP010767">
    <property type="protein sequence ID" value="ATG43632.1"/>
    <property type="molecule type" value="Genomic_DNA"/>
</dbReference>
<feature type="region of interest" description="Disordered" evidence="1">
    <location>
        <begin position="415"/>
        <end position="450"/>
    </location>
</feature>
<gene>
    <name evidence="3" type="ORF">PhaeoP13_01695</name>
</gene>
<protein>
    <submittedName>
        <fullName evidence="3">Relaxase/Mobilization nuclease domain protein</fullName>
    </submittedName>
</protein>
<dbReference type="InterPro" id="IPR005094">
    <property type="entry name" value="Endonuclease_MobA/VirD2"/>
</dbReference>
<dbReference type="Pfam" id="PF03432">
    <property type="entry name" value="Relaxase"/>
    <property type="match status" value="1"/>
</dbReference>
<name>A0AAN1GR42_9RHOB</name>
<evidence type="ECO:0000313" key="3">
    <source>
        <dbReference type="EMBL" id="ATG43632.1"/>
    </source>
</evidence>
<dbReference type="Proteomes" id="UP000218606">
    <property type="component" value="Chromosome"/>
</dbReference>
<sequence>MILKGSQRAGAADLAAHLMNDRDNDHVSLYELRGFVASDLHGALSETHAISKGTRCTQYLFSLSLNPPIGEDVTEPEFIEAIERAEAKLGLSNQPRAIIFHEKEGRRHAHVAWSRIDGVEMKAINLPHFKTKLNTLARELYLEHGWDLPEGMQIGGGKSPYNFTLAEWQQAKRAGLDPREIKQAIQQAWAQSDSPKAFKHGLEDKGYVLARGDRRGFVVLDCDKHVYALSRALGIKAKEVKARLGDPVDQLSVAEAEALIDRKISQQLRGFIKAFKDKQAEAWQPLDAERQALKDQHRADRAMLSAFHAKRQKDELKDRLVLRTGLGGLWDRFTGRASEIRKANELAAWQAAKRDQCERDDLVFDQMVERRKLQSKVQALRQSQQVERSVMARMIGDAYRAKSLGIVRPTDEARTMARKRAAERFNIGADPPDHADAERVRPPKGPDLSR</sequence>
<dbReference type="AlphaFoldDB" id="A0AAN1GR42"/>
<evidence type="ECO:0000313" key="4">
    <source>
        <dbReference type="Proteomes" id="UP000218606"/>
    </source>
</evidence>
<reference evidence="3 4" key="1">
    <citation type="journal article" date="2017" name="Front. Microbiol.">
        <title>Phaeobacter piscinae sp. nov., a species of the Roseobacter group and potential aquaculture probiont.</title>
        <authorList>
            <person name="Sonnenschein E.C."/>
            <person name="Phippen C.B.W."/>
            <person name="Nielsen K.F."/>
            <person name="Mateiu R.V."/>
            <person name="Melchiorsen J."/>
            <person name="Gram L."/>
            <person name="Overmann J."/>
            <person name="Freese H.M."/>
        </authorList>
    </citation>
    <scope>NUCLEOTIDE SEQUENCE [LARGE SCALE GENOMIC DNA]</scope>
    <source>
        <strain evidence="3 4">P13</strain>
    </source>
</reference>